<name>K8F1W5_9CHLO</name>
<dbReference type="PANTHER" id="PTHR12722:SF0">
    <property type="entry name" value="PROTEIN FAM50A"/>
    <property type="match status" value="1"/>
</dbReference>
<evidence type="ECO:0000259" key="2">
    <source>
        <dbReference type="Pfam" id="PF04921"/>
    </source>
</evidence>
<dbReference type="Proteomes" id="UP000198341">
    <property type="component" value="Chromosome 7"/>
</dbReference>
<evidence type="ECO:0000313" key="3">
    <source>
        <dbReference type="EMBL" id="CCO66288.1"/>
    </source>
</evidence>
<dbReference type="GO" id="GO:0005634">
    <property type="term" value="C:nucleus"/>
    <property type="evidence" value="ECO:0007669"/>
    <property type="project" value="InterPro"/>
</dbReference>
<dbReference type="STRING" id="41875.K8F1W5"/>
<feature type="region of interest" description="Disordered" evidence="1">
    <location>
        <begin position="1"/>
        <end position="167"/>
    </location>
</feature>
<dbReference type="KEGG" id="bpg:Bathy07g03830"/>
<feature type="compositionally biased region" description="Basic and acidic residues" evidence="1">
    <location>
        <begin position="82"/>
        <end position="118"/>
    </location>
</feature>
<dbReference type="InterPro" id="IPR007005">
    <property type="entry name" value="XAP5"/>
</dbReference>
<keyword evidence="4" id="KW-1185">Reference proteome</keyword>
<dbReference type="EMBL" id="FO082272">
    <property type="protein sequence ID" value="CCO66288.1"/>
    <property type="molecule type" value="Genomic_DNA"/>
</dbReference>
<dbReference type="PROSITE" id="PS50096">
    <property type="entry name" value="IQ"/>
    <property type="match status" value="1"/>
</dbReference>
<dbReference type="AlphaFoldDB" id="K8F1W5"/>
<dbReference type="InterPro" id="IPR048337">
    <property type="entry name" value="FAM50A/XAP5_C"/>
</dbReference>
<dbReference type="OrthoDB" id="497779at2759"/>
<evidence type="ECO:0000313" key="4">
    <source>
        <dbReference type="Proteomes" id="UP000198341"/>
    </source>
</evidence>
<dbReference type="PANTHER" id="PTHR12722">
    <property type="entry name" value="XAP-5 PROTEIN-RELATED"/>
    <property type="match status" value="1"/>
</dbReference>
<feature type="compositionally biased region" description="Basic and acidic residues" evidence="1">
    <location>
        <begin position="12"/>
        <end position="34"/>
    </location>
</feature>
<sequence length="314" mass="36409">MGLDGYVGDFEAQQRARRLQEERDERVKELEMRKSSSGVGVPGAPPPTAGGFNNRSSLVGFRGSSTVEEEKAFANQSVGLLTREEYAEKQEKVRATLDAERKRKEDVKREKREREKKKEKERKKKEKNLLSFNDDGEEEEEEEQEEEKKVKKKKCVGMNPDADKSHVPNAQNEVVKEERLLREHLAREFLEKREKQMEENLTVTFSYWSGGGGRRFVTVKQKDTVRTFLKIAMKDLEDEFRELSKLGPESMMYVKEDCIIPHELTFYELISRKARGKSGPLFRFDDKEDVRVVADATVEKEDSHPGKIFHRSCV</sequence>
<organism evidence="3 4">
    <name type="scientific">Bathycoccus prasinos</name>
    <dbReference type="NCBI Taxonomy" id="41875"/>
    <lineage>
        <taxon>Eukaryota</taxon>
        <taxon>Viridiplantae</taxon>
        <taxon>Chlorophyta</taxon>
        <taxon>Mamiellophyceae</taxon>
        <taxon>Mamiellales</taxon>
        <taxon>Bathycoccaceae</taxon>
        <taxon>Bathycoccus</taxon>
    </lineage>
</organism>
<proteinExistence type="predicted"/>
<evidence type="ECO:0000256" key="1">
    <source>
        <dbReference type="SAM" id="MobiDB-lite"/>
    </source>
</evidence>
<dbReference type="GeneID" id="19014872"/>
<dbReference type="RefSeq" id="XP_007512200.1">
    <property type="nucleotide sequence ID" value="XM_007512138.1"/>
</dbReference>
<dbReference type="Pfam" id="PF04921">
    <property type="entry name" value="XAP5"/>
    <property type="match status" value="1"/>
</dbReference>
<feature type="compositionally biased region" description="Acidic residues" evidence="1">
    <location>
        <begin position="134"/>
        <end position="145"/>
    </location>
</feature>
<protein>
    <recommendedName>
        <fullName evidence="2">FAM50A/XAP5 C-terminal domain-containing protein</fullName>
    </recommendedName>
</protein>
<dbReference type="eggNOG" id="KOG2894">
    <property type="taxonomic scope" value="Eukaryota"/>
</dbReference>
<dbReference type="GO" id="GO:0006325">
    <property type="term" value="P:chromatin organization"/>
    <property type="evidence" value="ECO:0007669"/>
    <property type="project" value="TreeGrafter"/>
</dbReference>
<gene>
    <name evidence="3" type="ORF">Bathy07g03830</name>
</gene>
<reference evidence="3 4" key="1">
    <citation type="submission" date="2011-10" db="EMBL/GenBank/DDBJ databases">
        <authorList>
            <person name="Genoscope - CEA"/>
        </authorList>
    </citation>
    <scope>NUCLEOTIDE SEQUENCE [LARGE SCALE GENOMIC DNA]</scope>
    <source>
        <strain evidence="3 4">RCC 1105</strain>
    </source>
</reference>
<feature type="domain" description="FAM50A/XAP5 C-terminal" evidence="2">
    <location>
        <begin position="200"/>
        <end position="312"/>
    </location>
</feature>
<accession>K8F1W5</accession>